<dbReference type="InterPro" id="IPR031657">
    <property type="entry name" value="REPA_OB_2"/>
</dbReference>
<dbReference type="PANTHER" id="PTHR47165:SF4">
    <property type="entry name" value="OS03G0429900 PROTEIN"/>
    <property type="match status" value="1"/>
</dbReference>
<keyword evidence="1" id="KW-0238">DNA-binding</keyword>
<dbReference type="Pfam" id="PF16900">
    <property type="entry name" value="REPA_OB_2"/>
    <property type="match status" value="1"/>
</dbReference>
<dbReference type="Proteomes" id="UP001188597">
    <property type="component" value="Unassembled WGS sequence"/>
</dbReference>
<reference evidence="3" key="1">
    <citation type="submission" date="2022-12" db="EMBL/GenBank/DDBJ databases">
        <title>Draft genome assemblies for two species of Escallonia (Escalloniales).</title>
        <authorList>
            <person name="Chanderbali A."/>
            <person name="Dervinis C."/>
            <person name="Anghel I."/>
            <person name="Soltis D."/>
            <person name="Soltis P."/>
            <person name="Zapata F."/>
        </authorList>
    </citation>
    <scope>NUCLEOTIDE SEQUENCE</scope>
    <source>
        <strain evidence="3">UCBG64.0493</strain>
        <tissue evidence="3">Leaf</tissue>
    </source>
</reference>
<evidence type="ECO:0000259" key="2">
    <source>
        <dbReference type="Pfam" id="PF16900"/>
    </source>
</evidence>
<dbReference type="PANTHER" id="PTHR47165">
    <property type="entry name" value="OS03G0429900 PROTEIN"/>
    <property type="match status" value="1"/>
</dbReference>
<evidence type="ECO:0000256" key="1">
    <source>
        <dbReference type="ARBA" id="ARBA00023125"/>
    </source>
</evidence>
<name>A0AA89BFB0_9ASTE</name>
<protein>
    <recommendedName>
        <fullName evidence="2">Replication protein A OB domain-containing protein</fullName>
    </recommendedName>
</protein>
<comment type="caution">
    <text evidence="3">The sequence shown here is derived from an EMBL/GenBank/DDBJ whole genome shotgun (WGS) entry which is preliminary data.</text>
</comment>
<dbReference type="SUPFAM" id="SSF50249">
    <property type="entry name" value="Nucleic acid-binding proteins"/>
    <property type="match status" value="2"/>
</dbReference>
<dbReference type="EMBL" id="JAVXUP010000361">
    <property type="protein sequence ID" value="KAK3029866.1"/>
    <property type="molecule type" value="Genomic_DNA"/>
</dbReference>
<keyword evidence="4" id="KW-1185">Reference proteome</keyword>
<accession>A0AA89BFB0</accession>
<dbReference type="GO" id="GO:0003677">
    <property type="term" value="F:DNA binding"/>
    <property type="evidence" value="ECO:0007669"/>
    <property type="project" value="UniProtKB-KW"/>
</dbReference>
<proteinExistence type="predicted"/>
<evidence type="ECO:0000313" key="4">
    <source>
        <dbReference type="Proteomes" id="UP001188597"/>
    </source>
</evidence>
<dbReference type="InterPro" id="IPR012340">
    <property type="entry name" value="NA-bd_OB-fold"/>
</dbReference>
<evidence type="ECO:0000313" key="3">
    <source>
        <dbReference type="EMBL" id="KAK3029866.1"/>
    </source>
</evidence>
<dbReference type="AlphaFoldDB" id="A0AA89BFB0"/>
<dbReference type="Gene3D" id="2.40.50.140">
    <property type="entry name" value="Nucleic acid-binding proteins"/>
    <property type="match status" value="2"/>
</dbReference>
<dbReference type="CDD" id="cd04481">
    <property type="entry name" value="RPA1_DBD_B_like"/>
    <property type="match status" value="1"/>
</dbReference>
<sequence length="377" mass="42346">MDEEGTKIQAIVFNDVADILQQSLQKDKTYLISTGLVKPVNPQFDSAHKRFELTFSSGTQVKELETNIDIAQLRLQFVSFKDLKHHIEHNDIIDVVGLLGDIDNLSLLKKPGGGGIMKRDMILTNTEYDTVVITLWSDLAKNEGNVLSEVADDKPIVILSKAKVTRYGGIISLSTLSITTLHINPALPEVEALKTCHNANHESATPLRGLKLQNAERVNIQELIERPLNEFQKNYCSFKGTIVSIDNMEKPWYMLKLTVGDGVRNVYVTLFEAAERITNCAVNDFINSKEKEGMNSKYYKDLIHQYGLSYIFLVKIDKKSDRIGQRLIAEEVHRDADGVSLKGTKGIIDLENTTSALQNDNTSLKNQKLKTIKVEKE</sequence>
<organism evidence="3 4">
    <name type="scientific">Escallonia herrerae</name>
    <dbReference type="NCBI Taxonomy" id="1293975"/>
    <lineage>
        <taxon>Eukaryota</taxon>
        <taxon>Viridiplantae</taxon>
        <taxon>Streptophyta</taxon>
        <taxon>Embryophyta</taxon>
        <taxon>Tracheophyta</taxon>
        <taxon>Spermatophyta</taxon>
        <taxon>Magnoliopsida</taxon>
        <taxon>eudicotyledons</taxon>
        <taxon>Gunneridae</taxon>
        <taxon>Pentapetalae</taxon>
        <taxon>asterids</taxon>
        <taxon>campanulids</taxon>
        <taxon>Escalloniales</taxon>
        <taxon>Escalloniaceae</taxon>
        <taxon>Escallonia</taxon>
    </lineage>
</organism>
<feature type="domain" description="Replication protein A OB" evidence="2">
    <location>
        <begin position="86"/>
        <end position="184"/>
    </location>
</feature>
<gene>
    <name evidence="3" type="ORF">RJ639_038663</name>
</gene>